<keyword evidence="3" id="KW-1185">Reference proteome</keyword>
<evidence type="ECO:0000313" key="3">
    <source>
        <dbReference type="Proteomes" id="UP000612899"/>
    </source>
</evidence>
<dbReference type="Proteomes" id="UP000612899">
    <property type="component" value="Unassembled WGS sequence"/>
</dbReference>
<sequence>MSNDSNAHRALSPDPAAGDMSHLRPDRLRLGSVGVFAGNWAWTGDPPRIPVGFVGTLIGRWNGWAVFRCTREVAQAIVGDQERMRAAERTRLTAAGITDAELDRRIDERLAPMWFEGDELICDETATYGQDALQRHSPGEDGRYCVQGFTWCWSAVDPADCDRIAGVLPAFGEHQEFVIAAHQPLRMPHDRLTVTCIRHLELSTGVAYSATLCLDGQPVGTADNTGTGGPTVFQSTDPRFSQSDMDRFVDGCRWRGREVCEEFVLETLITEYELDIQITAAATRGLAVVVLRDSQAQVVSTEYRLDSNRLSSRDLRGLAEKLTADEAANYPYLTQFVWQVWIGTGWKLIGIVDPTRNDGRPGGR</sequence>
<protein>
    <submittedName>
        <fullName evidence="2">Uncharacterized protein</fullName>
    </submittedName>
</protein>
<dbReference type="AlphaFoldDB" id="A0A8J3VH98"/>
<accession>A0A8J3VH98</accession>
<dbReference type="EMBL" id="BONY01000021">
    <property type="protein sequence ID" value="GIH05698.1"/>
    <property type="molecule type" value="Genomic_DNA"/>
</dbReference>
<reference evidence="2" key="1">
    <citation type="submission" date="2021-01" db="EMBL/GenBank/DDBJ databases">
        <title>Whole genome shotgun sequence of Rhizocola hellebori NBRC 109834.</title>
        <authorList>
            <person name="Komaki H."/>
            <person name="Tamura T."/>
        </authorList>
    </citation>
    <scope>NUCLEOTIDE SEQUENCE</scope>
    <source>
        <strain evidence="2">NBRC 109834</strain>
    </source>
</reference>
<comment type="caution">
    <text evidence="2">The sequence shown here is derived from an EMBL/GenBank/DDBJ whole genome shotgun (WGS) entry which is preliminary data.</text>
</comment>
<feature type="region of interest" description="Disordered" evidence="1">
    <location>
        <begin position="1"/>
        <end position="23"/>
    </location>
</feature>
<organism evidence="2 3">
    <name type="scientific">Rhizocola hellebori</name>
    <dbReference type="NCBI Taxonomy" id="1392758"/>
    <lineage>
        <taxon>Bacteria</taxon>
        <taxon>Bacillati</taxon>
        <taxon>Actinomycetota</taxon>
        <taxon>Actinomycetes</taxon>
        <taxon>Micromonosporales</taxon>
        <taxon>Micromonosporaceae</taxon>
        <taxon>Rhizocola</taxon>
    </lineage>
</organism>
<evidence type="ECO:0000313" key="2">
    <source>
        <dbReference type="EMBL" id="GIH05698.1"/>
    </source>
</evidence>
<name>A0A8J3VH98_9ACTN</name>
<dbReference type="RefSeq" id="WP_203909545.1">
    <property type="nucleotide sequence ID" value="NZ_BONY01000021.1"/>
</dbReference>
<evidence type="ECO:0000256" key="1">
    <source>
        <dbReference type="SAM" id="MobiDB-lite"/>
    </source>
</evidence>
<proteinExistence type="predicted"/>
<gene>
    <name evidence="2" type="ORF">Rhe02_37650</name>
</gene>